<dbReference type="Pfam" id="PF20020">
    <property type="entry name" value="DUF6431"/>
    <property type="match status" value="1"/>
</dbReference>
<dbReference type="InterPro" id="IPR045536">
    <property type="entry name" value="DUF6431"/>
</dbReference>
<keyword evidence="3" id="KW-1185">Reference proteome</keyword>
<proteinExistence type="predicted"/>
<reference evidence="3" key="1">
    <citation type="journal article" date="2019" name="Int. J. Syst. Evol. Microbiol.">
        <title>The Global Catalogue of Microorganisms (GCM) 10K type strain sequencing project: providing services to taxonomists for standard genome sequencing and annotation.</title>
        <authorList>
            <consortium name="The Broad Institute Genomics Platform"/>
            <consortium name="The Broad Institute Genome Sequencing Center for Infectious Disease"/>
            <person name="Wu L."/>
            <person name="Ma J."/>
        </authorList>
    </citation>
    <scope>NUCLEOTIDE SEQUENCE [LARGE SCALE GENOMIC DNA]</scope>
    <source>
        <strain evidence="3">KCTC 33792</strain>
    </source>
</reference>
<comment type="caution">
    <text evidence="2">The sequence shown here is derived from an EMBL/GenBank/DDBJ whole genome shotgun (WGS) entry which is preliminary data.</text>
</comment>
<evidence type="ECO:0000313" key="2">
    <source>
        <dbReference type="EMBL" id="MFD2707001.1"/>
    </source>
</evidence>
<dbReference type="RefSeq" id="WP_380714321.1">
    <property type="nucleotide sequence ID" value="NZ_JBHUML010000006.1"/>
</dbReference>
<accession>A0ABW5T4Q9</accession>
<sequence>MKVLPCPVCRGTLRIIGSCNHIWKQADGSSPRFRLRRLRLQECSTVPMNCRIY</sequence>
<dbReference type="EMBL" id="JBHUML010000006">
    <property type="protein sequence ID" value="MFD2707001.1"/>
    <property type="molecule type" value="Genomic_DNA"/>
</dbReference>
<organism evidence="2 3">
    <name type="scientific">Salibacterium lacus</name>
    <dbReference type="NCBI Taxonomy" id="1898109"/>
    <lineage>
        <taxon>Bacteria</taxon>
        <taxon>Bacillati</taxon>
        <taxon>Bacillota</taxon>
        <taxon>Bacilli</taxon>
        <taxon>Bacillales</taxon>
        <taxon>Bacillaceae</taxon>
    </lineage>
</organism>
<protein>
    <submittedName>
        <fullName evidence="2">DUF6431 domain-containing protein</fullName>
    </submittedName>
</protein>
<evidence type="ECO:0000259" key="1">
    <source>
        <dbReference type="Pfam" id="PF20020"/>
    </source>
</evidence>
<gene>
    <name evidence="2" type="ORF">ACFSUB_16215</name>
</gene>
<evidence type="ECO:0000313" key="3">
    <source>
        <dbReference type="Proteomes" id="UP001597520"/>
    </source>
</evidence>
<feature type="domain" description="DUF6431" evidence="1">
    <location>
        <begin position="6"/>
        <end position="46"/>
    </location>
</feature>
<name>A0ABW5T4Q9_9BACI</name>
<dbReference type="Proteomes" id="UP001597520">
    <property type="component" value="Unassembled WGS sequence"/>
</dbReference>